<organism evidence="2 3">
    <name type="scientific">Thermotoga petrophila</name>
    <dbReference type="NCBI Taxonomy" id="93929"/>
    <lineage>
        <taxon>Bacteria</taxon>
        <taxon>Thermotogati</taxon>
        <taxon>Thermotogota</taxon>
        <taxon>Thermotogae</taxon>
        <taxon>Thermotogales</taxon>
        <taxon>Thermotogaceae</taxon>
        <taxon>Thermotoga</taxon>
    </lineage>
</organism>
<proteinExistence type="predicted"/>
<dbReference type="GO" id="GO:0016757">
    <property type="term" value="F:glycosyltransferase activity"/>
    <property type="evidence" value="ECO:0007669"/>
    <property type="project" value="InterPro"/>
</dbReference>
<evidence type="ECO:0000313" key="2">
    <source>
        <dbReference type="EMBL" id="KUK22615.1"/>
    </source>
</evidence>
<dbReference type="EMBL" id="LGFG01000122">
    <property type="protein sequence ID" value="KUK22615.1"/>
    <property type="molecule type" value="Genomic_DNA"/>
</dbReference>
<dbReference type="PATRIC" id="fig|93930.3.peg.326"/>
<name>A0A124FFU7_9THEM</name>
<feature type="domain" description="Glycosyl transferase family 1" evidence="1">
    <location>
        <begin position="251"/>
        <end position="368"/>
    </location>
</feature>
<reference evidence="2 3" key="1">
    <citation type="journal article" date="2015" name="MBio">
        <title>Genome-Resolved Metagenomic Analysis Reveals Roles for Candidate Phyla and Other Microbial Community Members in Biogeochemical Transformations in Oil Reservoirs.</title>
        <authorList>
            <person name="Hu P."/>
            <person name="Tom L."/>
            <person name="Singh A."/>
            <person name="Thomas B.C."/>
            <person name="Baker B.J."/>
            <person name="Piceno Y.M."/>
            <person name="Andersen G.L."/>
            <person name="Banfield J.F."/>
        </authorList>
    </citation>
    <scope>NUCLEOTIDE SEQUENCE [LARGE SCALE GENOMIC DNA]</scope>
    <source>
        <strain evidence="2">46_26</strain>
    </source>
</reference>
<dbReference type="Gene3D" id="3.40.50.2000">
    <property type="entry name" value="Glycogen Phosphorylase B"/>
    <property type="match status" value="2"/>
</dbReference>
<gene>
    <name evidence="2" type="ORF">XD57_1284</name>
</gene>
<accession>A0A124FFU7</accession>
<evidence type="ECO:0000313" key="3">
    <source>
        <dbReference type="Proteomes" id="UP000058636"/>
    </source>
</evidence>
<dbReference type="SUPFAM" id="SSF53756">
    <property type="entry name" value="UDP-Glycosyltransferase/glycogen phosphorylase"/>
    <property type="match status" value="1"/>
</dbReference>
<sequence>MKILLITNAPFLSAGNQSLRRTIQGLKELGVDIEIWMLEREVPSDISNEYEVKVFQSLAFKLLRRFVKAAVRCFRKVLRGTNKRKKSSVVFPPVTVELPLTNDKNCIEWVLHLPIVILNSLKLTIYSFINWKTLRNFDAVWGYERMGIIPALLLSRIFKKPLITSFQGVVLYDYLRRYGKCGTLLRIPLDFFSAKVRADLVVITDDGTRGLEVFEKLGHKRENVLFVPNGICRKELEAILTNNQDWENLNVRGKDELVFVIAKRLSKSSRIERAVFLANELIKRGMDDFKLFIIGDGEEYNKLKTFAEMNNLQGNVIFLGALPYQETLKYIQCCDMLWAFHDFSNLTNSVQDALTLGKYVLTLDDGSLEGFLRLSPAVDRNKILRVSLENFPVDAVEKIMQWKQKYNIQSECVESIPEEIWTWEKRVQTIHESLKRTLSQK</sequence>
<dbReference type="PANTHER" id="PTHR12526">
    <property type="entry name" value="GLYCOSYLTRANSFERASE"/>
    <property type="match status" value="1"/>
</dbReference>
<dbReference type="PANTHER" id="PTHR12526:SF634">
    <property type="entry name" value="BLL3361 PROTEIN"/>
    <property type="match status" value="1"/>
</dbReference>
<dbReference type="InterPro" id="IPR001296">
    <property type="entry name" value="Glyco_trans_1"/>
</dbReference>
<protein>
    <recommendedName>
        <fullName evidence="1">Glycosyl transferase family 1 domain-containing protein</fullName>
    </recommendedName>
</protein>
<dbReference type="Pfam" id="PF00534">
    <property type="entry name" value="Glycos_transf_1"/>
    <property type="match status" value="1"/>
</dbReference>
<dbReference type="Proteomes" id="UP000058636">
    <property type="component" value="Unassembled WGS sequence"/>
</dbReference>
<comment type="caution">
    <text evidence="2">The sequence shown here is derived from an EMBL/GenBank/DDBJ whole genome shotgun (WGS) entry which is preliminary data.</text>
</comment>
<evidence type="ECO:0000259" key="1">
    <source>
        <dbReference type="Pfam" id="PF00534"/>
    </source>
</evidence>
<dbReference type="AlphaFoldDB" id="A0A124FFU7"/>